<dbReference type="Proteomes" id="UP001500552">
    <property type="component" value="Unassembled WGS sequence"/>
</dbReference>
<comment type="caution">
    <text evidence="2">The sequence shown here is derived from an EMBL/GenBank/DDBJ whole genome shotgun (WGS) entry which is preliminary data.</text>
</comment>
<accession>A0ABP8LYW3</accession>
<protein>
    <recommendedName>
        <fullName evidence="4">DUF4919 domain-containing protein</fullName>
    </recommendedName>
</protein>
<evidence type="ECO:0000313" key="3">
    <source>
        <dbReference type="Proteomes" id="UP001500552"/>
    </source>
</evidence>
<dbReference type="InterPro" id="IPR032578">
    <property type="entry name" value="DUF4919"/>
</dbReference>
<evidence type="ECO:0000313" key="2">
    <source>
        <dbReference type="EMBL" id="GAA4439070.1"/>
    </source>
</evidence>
<name>A0ABP8LYW3_9BACT</name>
<sequence length="241" mass="27480">MLFALVAMPTVGQEFSFTYHTDYPKLLVRTQEKADRLYYPKQLRRFVQNDTSLTDFEVLALLIGFTADKNYLAYPDLAVERSLYKLNDQGKYREAASKGRLFNKTHPLHQMTLIELSFAYHQLHKPDSSAYFGRQFHRIMVAMAQSGSGLHPDSALFSLTPIDGHNFIKKYLGAEIGSMSAGTDSHGNYLDVLEYVSEEDGARLPLYFNIQHAAKQLKKQLRESNDKADATGQYPDRTKKL</sequence>
<organism evidence="2 3">
    <name type="scientific">Pontibacter saemangeumensis</name>
    <dbReference type="NCBI Taxonomy" id="1084525"/>
    <lineage>
        <taxon>Bacteria</taxon>
        <taxon>Pseudomonadati</taxon>
        <taxon>Bacteroidota</taxon>
        <taxon>Cytophagia</taxon>
        <taxon>Cytophagales</taxon>
        <taxon>Hymenobacteraceae</taxon>
        <taxon>Pontibacter</taxon>
    </lineage>
</organism>
<reference evidence="3" key="1">
    <citation type="journal article" date="2019" name="Int. J. Syst. Evol. Microbiol.">
        <title>The Global Catalogue of Microorganisms (GCM) 10K type strain sequencing project: providing services to taxonomists for standard genome sequencing and annotation.</title>
        <authorList>
            <consortium name="The Broad Institute Genomics Platform"/>
            <consortium name="The Broad Institute Genome Sequencing Center for Infectious Disease"/>
            <person name="Wu L."/>
            <person name="Ma J."/>
        </authorList>
    </citation>
    <scope>NUCLEOTIDE SEQUENCE [LARGE SCALE GENOMIC DNA]</scope>
    <source>
        <strain evidence="3">JCM 17926</strain>
    </source>
</reference>
<gene>
    <name evidence="2" type="ORF">GCM10023188_35090</name>
</gene>
<feature type="region of interest" description="Disordered" evidence="1">
    <location>
        <begin position="221"/>
        <end position="241"/>
    </location>
</feature>
<dbReference type="EMBL" id="BAABHC010000020">
    <property type="protein sequence ID" value="GAA4439070.1"/>
    <property type="molecule type" value="Genomic_DNA"/>
</dbReference>
<dbReference type="Pfam" id="PF16266">
    <property type="entry name" value="DUF4919"/>
    <property type="match status" value="1"/>
</dbReference>
<keyword evidence="3" id="KW-1185">Reference proteome</keyword>
<evidence type="ECO:0008006" key="4">
    <source>
        <dbReference type="Google" id="ProtNLM"/>
    </source>
</evidence>
<proteinExistence type="predicted"/>
<evidence type="ECO:0000256" key="1">
    <source>
        <dbReference type="SAM" id="MobiDB-lite"/>
    </source>
</evidence>